<keyword evidence="3" id="KW-1185">Reference proteome</keyword>
<feature type="compositionally biased region" description="Gly residues" evidence="1">
    <location>
        <begin position="42"/>
        <end position="51"/>
    </location>
</feature>
<evidence type="ECO:0000313" key="2">
    <source>
        <dbReference type="EMBL" id="GIH39777.1"/>
    </source>
</evidence>
<feature type="compositionally biased region" description="Gly residues" evidence="1">
    <location>
        <begin position="62"/>
        <end position="72"/>
    </location>
</feature>
<feature type="region of interest" description="Disordered" evidence="1">
    <location>
        <begin position="30"/>
        <end position="78"/>
    </location>
</feature>
<dbReference type="Proteomes" id="UP000603904">
    <property type="component" value="Unassembled WGS sequence"/>
</dbReference>
<protein>
    <recommendedName>
        <fullName evidence="4">Secreted protein</fullName>
    </recommendedName>
</protein>
<gene>
    <name evidence="2" type="ORF">Mco01_27770</name>
</gene>
<evidence type="ECO:0000256" key="1">
    <source>
        <dbReference type="SAM" id="MobiDB-lite"/>
    </source>
</evidence>
<comment type="caution">
    <text evidence="2">The sequence shown here is derived from an EMBL/GenBank/DDBJ whole genome shotgun (WGS) entry which is preliminary data.</text>
</comment>
<accession>A0ABQ4FY90</accession>
<name>A0ABQ4FY90_9ACTN</name>
<evidence type="ECO:0008006" key="4">
    <source>
        <dbReference type="Google" id="ProtNLM"/>
    </source>
</evidence>
<proteinExistence type="predicted"/>
<evidence type="ECO:0000313" key="3">
    <source>
        <dbReference type="Proteomes" id="UP000603904"/>
    </source>
</evidence>
<organism evidence="2 3">
    <name type="scientific">Microbispora corallina</name>
    <dbReference type="NCBI Taxonomy" id="83302"/>
    <lineage>
        <taxon>Bacteria</taxon>
        <taxon>Bacillati</taxon>
        <taxon>Actinomycetota</taxon>
        <taxon>Actinomycetes</taxon>
        <taxon>Streptosporangiales</taxon>
        <taxon>Streptosporangiaceae</taxon>
        <taxon>Microbispora</taxon>
    </lineage>
</organism>
<sequence>MYALGLGVAFAAAFGAGRAVGDADGLGPAPAPTGHAASGGMSMPGGVPGHGADGDAASGGMSMPGGVVGHGAAGHQAHESALPEGLQISQDGYTLRPTTTTLEPGRETEFTFRVIGPDGAPVTRYRTEHGKKLHFIVVSRDLGTFRHVHPALDGSGLWSVRLTPPSAGPYRAFADFAPEGHDPLTLGVDLQAPGGYTPRPLPAPSRTATVDGYTVTLVGALTPGRAAPLTATVTRAGRPVTDLQPYLEAYGHLVALRAGDLAYLHVHPQGAPGDGVTPAGPAITFHAQVPSGGAYRLFLDFRHGGSVHTAAFTVTADGTDG</sequence>
<reference evidence="2 3" key="1">
    <citation type="submission" date="2021-01" db="EMBL/GenBank/DDBJ databases">
        <title>Whole genome shotgun sequence of Microbispora corallina NBRC 16416.</title>
        <authorList>
            <person name="Komaki H."/>
            <person name="Tamura T."/>
        </authorList>
    </citation>
    <scope>NUCLEOTIDE SEQUENCE [LARGE SCALE GENOMIC DNA]</scope>
    <source>
        <strain evidence="2 3">NBRC 16416</strain>
    </source>
</reference>
<dbReference type="EMBL" id="BOOC01000011">
    <property type="protein sequence ID" value="GIH39777.1"/>
    <property type="molecule type" value="Genomic_DNA"/>
</dbReference>